<accession>S2EBF1</accession>
<dbReference type="GO" id="GO:0097550">
    <property type="term" value="C:transcription preinitiation complex"/>
    <property type="evidence" value="ECO:0007669"/>
    <property type="project" value="TreeGrafter"/>
</dbReference>
<dbReference type="GO" id="GO:0017025">
    <property type="term" value="F:TBP-class protein binding"/>
    <property type="evidence" value="ECO:0007669"/>
    <property type="project" value="InterPro"/>
</dbReference>
<dbReference type="EMBL" id="AHJG01000018">
    <property type="protein sequence ID" value="EPA06666.1"/>
    <property type="molecule type" value="Genomic_DNA"/>
</dbReference>
<dbReference type="InterPro" id="IPR000812">
    <property type="entry name" value="TFIIB"/>
</dbReference>
<comment type="caution">
    <text evidence="4">The sequence shown here is derived from an EMBL/GenBank/DDBJ whole genome shotgun (WGS) entry which is preliminary data.</text>
</comment>
<evidence type="ECO:0000313" key="5">
    <source>
        <dbReference type="Proteomes" id="UP000014065"/>
    </source>
</evidence>
<gene>
    <name evidence="4" type="ORF">BG20_I2483</name>
</gene>
<dbReference type="Pfam" id="PF00382">
    <property type="entry name" value="TFIIB"/>
    <property type="match status" value="1"/>
</dbReference>
<dbReference type="SUPFAM" id="SSF47954">
    <property type="entry name" value="Cyclin-like"/>
    <property type="match status" value="1"/>
</dbReference>
<dbReference type="Proteomes" id="UP000014065">
    <property type="component" value="Unassembled WGS sequence"/>
</dbReference>
<name>S2EBF1_9ARCH</name>
<sequence length="138" mass="15817">MWDRNSRSSTSTTQSFQKAFTLLDGLRAKLGLPESVVEQTAYWFRKISAKKMLAGRSTVVILCATTYIVCRLTNTPRTIHDIAEAGNVKIKHLQRIYRFLIKELDIYPIAYKPDEFVTRLARAINISEKNSEVSIQYS</sequence>
<dbReference type="PANTHER" id="PTHR11618">
    <property type="entry name" value="TRANSCRIPTION INITIATION FACTOR IIB-RELATED"/>
    <property type="match status" value="1"/>
</dbReference>
<organism evidence="4 5">
    <name type="scientific">Candidatus Nitrosarchaeum limnium BG20</name>
    <dbReference type="NCBI Taxonomy" id="859192"/>
    <lineage>
        <taxon>Archaea</taxon>
        <taxon>Nitrososphaerota</taxon>
        <taxon>Nitrososphaeria</taxon>
        <taxon>Nitrosopumilales</taxon>
        <taxon>Nitrosopumilaceae</taxon>
        <taxon>Nitrosarchaeum</taxon>
    </lineage>
</organism>
<dbReference type="InterPro" id="IPR036915">
    <property type="entry name" value="Cyclin-like_sf"/>
</dbReference>
<dbReference type="Gene3D" id="1.10.472.170">
    <property type="match status" value="1"/>
</dbReference>
<feature type="domain" description="Transcription factor TFIIB cyclin-like" evidence="3">
    <location>
        <begin position="13"/>
        <end position="102"/>
    </location>
</feature>
<dbReference type="GO" id="GO:0070897">
    <property type="term" value="P:transcription preinitiation complex assembly"/>
    <property type="evidence" value="ECO:0007669"/>
    <property type="project" value="InterPro"/>
</dbReference>
<keyword evidence="2" id="KW-0804">Transcription</keyword>
<evidence type="ECO:0000256" key="1">
    <source>
        <dbReference type="ARBA" id="ARBA00023015"/>
    </source>
</evidence>
<dbReference type="InterPro" id="IPR013150">
    <property type="entry name" value="TFIIB_cyclin"/>
</dbReference>
<evidence type="ECO:0000256" key="2">
    <source>
        <dbReference type="ARBA" id="ARBA00023163"/>
    </source>
</evidence>
<proteinExistence type="predicted"/>
<reference evidence="4 5" key="1">
    <citation type="journal article" date="2012" name="J. Bacteriol.">
        <title>Genome Sequence of "Candidatus Nitrosoarchaeum limnia" BG20, a Low-Salinity Ammonia-Oxidizing Archaeon from the San Francisco Bay Estuary.</title>
        <authorList>
            <person name="Mosier A.C."/>
            <person name="Allen E.E."/>
            <person name="Kim M."/>
            <person name="Ferriera S."/>
            <person name="Francis C.A."/>
        </authorList>
    </citation>
    <scope>NUCLEOTIDE SEQUENCE [LARGE SCALE GENOMIC DNA]</scope>
    <source>
        <strain evidence="4 5">BG20</strain>
    </source>
</reference>
<dbReference type="PRINTS" id="PR00685">
    <property type="entry name" value="TIFACTORIIB"/>
</dbReference>
<evidence type="ECO:0000313" key="4">
    <source>
        <dbReference type="EMBL" id="EPA06666.1"/>
    </source>
</evidence>
<dbReference type="RefSeq" id="WP_010189704.1">
    <property type="nucleotide sequence ID" value="NZ_AHJG01000018.1"/>
</dbReference>
<evidence type="ECO:0000259" key="3">
    <source>
        <dbReference type="Pfam" id="PF00382"/>
    </source>
</evidence>
<protein>
    <submittedName>
        <fullName evidence="4">Transcription factor TFIIB repeat protein</fullName>
    </submittedName>
</protein>
<dbReference type="AlphaFoldDB" id="S2EBF1"/>
<keyword evidence="5" id="KW-1185">Reference proteome</keyword>
<keyword evidence="1" id="KW-0805">Transcription regulation</keyword>
<dbReference type="PANTHER" id="PTHR11618:SF13">
    <property type="entry name" value="TRANSCRIPTION INITIATION FACTOR IIB"/>
    <property type="match status" value="1"/>
</dbReference>